<evidence type="ECO:0000313" key="4">
    <source>
        <dbReference type="EMBL" id="KAG5284137.1"/>
    </source>
</evidence>
<feature type="region of interest" description="Disordered" evidence="2">
    <location>
        <begin position="211"/>
        <end position="351"/>
    </location>
</feature>
<evidence type="ECO:0000313" key="5">
    <source>
        <dbReference type="Proteomes" id="UP000823561"/>
    </source>
</evidence>
<feature type="domain" description="RIMB1/RIM3A-C-like N-terminal" evidence="3">
    <location>
        <begin position="361"/>
        <end position="434"/>
    </location>
</feature>
<feature type="compositionally biased region" description="Polar residues" evidence="2">
    <location>
        <begin position="301"/>
        <end position="313"/>
    </location>
</feature>
<dbReference type="InterPro" id="IPR057950">
    <property type="entry name" value="RIMB1/RIM3A-C-like_N"/>
</dbReference>
<dbReference type="AlphaFoldDB" id="A0AAV6HF55"/>
<dbReference type="EMBL" id="JADWDJ010000002">
    <property type="protein sequence ID" value="KAG5284137.1"/>
    <property type="molecule type" value="Genomic_DNA"/>
</dbReference>
<accession>A0AAV6HF55</accession>
<comment type="caution">
    <text evidence="4">The sequence shown here is derived from an EMBL/GenBank/DDBJ whole genome shotgun (WGS) entry which is preliminary data.</text>
</comment>
<keyword evidence="1" id="KW-0175">Coiled coil</keyword>
<dbReference type="Pfam" id="PF25566">
    <property type="entry name" value="RIMB1_N"/>
    <property type="match status" value="1"/>
</dbReference>
<protein>
    <recommendedName>
        <fullName evidence="3">RIMB1/RIM3A-C-like N-terminal domain-containing protein</fullName>
    </recommendedName>
</protein>
<feature type="compositionally biased region" description="Low complexity" evidence="2">
    <location>
        <begin position="269"/>
        <end position="279"/>
    </location>
</feature>
<feature type="coiled-coil region" evidence="1">
    <location>
        <begin position="366"/>
        <end position="429"/>
    </location>
</feature>
<feature type="compositionally biased region" description="Basic residues" evidence="2">
    <location>
        <begin position="282"/>
        <end position="292"/>
    </location>
</feature>
<feature type="region of interest" description="Disordered" evidence="2">
    <location>
        <begin position="1"/>
        <end position="29"/>
    </location>
</feature>
<dbReference type="InterPro" id="IPR040325">
    <property type="entry name" value="RIMBP1/2/3"/>
</dbReference>
<evidence type="ECO:0000256" key="1">
    <source>
        <dbReference type="SAM" id="Coils"/>
    </source>
</evidence>
<name>A0AAV6HF55_9TELE</name>
<gene>
    <name evidence="4" type="ORF">AALO_G00023350</name>
</gene>
<dbReference type="PANTHER" id="PTHR14234">
    <property type="entry name" value="RIM BINDING PROTEIN-RELATED"/>
    <property type="match status" value="1"/>
</dbReference>
<evidence type="ECO:0000259" key="3">
    <source>
        <dbReference type="Pfam" id="PF25566"/>
    </source>
</evidence>
<dbReference type="PANTHER" id="PTHR14234:SF20">
    <property type="entry name" value="PERIPHERAL-TYPE BENZODIAZEPINE RECEPTOR-ASSOCIATED PROTEIN 1"/>
    <property type="match status" value="1"/>
</dbReference>
<feature type="compositionally biased region" description="Polar residues" evidence="2">
    <location>
        <begin position="233"/>
        <end position="247"/>
    </location>
</feature>
<organism evidence="4 5">
    <name type="scientific">Alosa alosa</name>
    <name type="common">allis shad</name>
    <dbReference type="NCBI Taxonomy" id="278164"/>
    <lineage>
        <taxon>Eukaryota</taxon>
        <taxon>Metazoa</taxon>
        <taxon>Chordata</taxon>
        <taxon>Craniata</taxon>
        <taxon>Vertebrata</taxon>
        <taxon>Euteleostomi</taxon>
        <taxon>Actinopterygii</taxon>
        <taxon>Neopterygii</taxon>
        <taxon>Teleostei</taxon>
        <taxon>Clupei</taxon>
        <taxon>Clupeiformes</taxon>
        <taxon>Clupeoidei</taxon>
        <taxon>Clupeidae</taxon>
        <taxon>Alosa</taxon>
    </lineage>
</organism>
<evidence type="ECO:0000256" key="2">
    <source>
        <dbReference type="SAM" id="MobiDB-lite"/>
    </source>
</evidence>
<feature type="non-terminal residue" evidence="4">
    <location>
        <position position="435"/>
    </location>
</feature>
<dbReference type="Proteomes" id="UP000823561">
    <property type="component" value="Chromosome 2"/>
</dbReference>
<keyword evidence="5" id="KW-1185">Reference proteome</keyword>
<reference evidence="4" key="1">
    <citation type="submission" date="2020-10" db="EMBL/GenBank/DDBJ databases">
        <title>Chromosome-scale genome assembly of the Allis shad, Alosa alosa.</title>
        <authorList>
            <person name="Margot Z."/>
            <person name="Christophe K."/>
            <person name="Cabau C."/>
            <person name="Louis A."/>
            <person name="Berthelot C."/>
            <person name="Parey E."/>
            <person name="Roest Crollius H."/>
            <person name="Montfort J."/>
            <person name="Robinson-Rechavi M."/>
            <person name="Bucao C."/>
            <person name="Bouchez O."/>
            <person name="Gislard M."/>
            <person name="Lluch J."/>
            <person name="Milhes M."/>
            <person name="Lampietro C."/>
            <person name="Lopez Roques C."/>
            <person name="Donnadieu C."/>
            <person name="Braasch I."/>
            <person name="Desvignes T."/>
            <person name="Postlethwait J."/>
            <person name="Bobe J."/>
            <person name="Guiguen Y."/>
        </authorList>
    </citation>
    <scope>NUCLEOTIDE SEQUENCE</scope>
    <source>
        <strain evidence="4">M-15738</strain>
        <tissue evidence="4">Blood</tissue>
    </source>
</reference>
<feature type="compositionally biased region" description="Polar residues" evidence="2">
    <location>
        <begin position="9"/>
        <end position="24"/>
    </location>
</feature>
<sequence length="435" mass="49053">MGKDRGNSLVFSSKRGSSCATRSCASPGEAEREIERLRAALEVERCRHKQAQRKFSLELRRVREEGRHERERALRDLTSRQERQKALELQQQREALGRERASEVRQLRRWRDRERDRSSATLRQARELQRLLAEELGRVDSSGKADTPSVKVLLGGRRSGGGGGGAVYRKLEELLARLHGQASGEQAALMQGLRQELELEKSRFICHLLEKHGRPQQAEQVPRETPTPAPRSRSVSSAHPLSRSASLENHRVAEGSRGASPSRARRSQSQKVQRSSSQQGPVKKRSWSRRRGSMPLGKPQLCSSPMESQALPSQPSPHAGWETRLSSTPSDPPQSPSPDNSTPSRCSEENVEDMNGMDYGFLVRQNSELLRALDDMEKTCATLREENSLLRKSSSPETEEKVKRLRKKNTELAVIAKRLEDRARKLQEANLKVVH</sequence>
<proteinExistence type="predicted"/>